<evidence type="ECO:0000256" key="8">
    <source>
        <dbReference type="SAM" id="MobiDB-lite"/>
    </source>
</evidence>
<dbReference type="AlphaFoldDB" id="A0AAE0M8U3"/>
<protein>
    <recommendedName>
        <fullName evidence="12">Tat pathway signal sequence</fullName>
    </recommendedName>
</protein>
<sequence length="267" mass="31148">MAPSHSYKPIHPTEKENDDNSELVEEEAAGHDGPPTFHRDMTRQRYHLAAIALLILSNIVFAGLWAGTWMWHQAHRDPSSCARTRLTYSPADIVIRYEKKRLWREIEGPNPFIGQPRPEFDQAWRELIAPITIKVSSDELARFSEGDTSIAFKDGSGYLAEMGVYHELHCVKRVRRYLHLEHYYPNMTDADRVIEDLHIEHCLEYWRQSVMCRGDTTLGTFFWRADGMATSRVYTDNECVDWHALDTWARKRMVNTADYSQFVKDDQ</sequence>
<dbReference type="EMBL" id="JAUEPO010000004">
    <property type="protein sequence ID" value="KAK3323180.1"/>
    <property type="molecule type" value="Genomic_DNA"/>
</dbReference>
<dbReference type="GO" id="GO:0043386">
    <property type="term" value="P:mycotoxin biosynthetic process"/>
    <property type="evidence" value="ECO:0007669"/>
    <property type="project" value="InterPro"/>
</dbReference>
<organism evidence="10 11">
    <name type="scientific">Cercophora scortea</name>
    <dbReference type="NCBI Taxonomy" id="314031"/>
    <lineage>
        <taxon>Eukaryota</taxon>
        <taxon>Fungi</taxon>
        <taxon>Dikarya</taxon>
        <taxon>Ascomycota</taxon>
        <taxon>Pezizomycotina</taxon>
        <taxon>Sordariomycetes</taxon>
        <taxon>Sordariomycetidae</taxon>
        <taxon>Sordariales</taxon>
        <taxon>Lasiosphaeriaceae</taxon>
        <taxon>Cercophora</taxon>
    </lineage>
</organism>
<feature type="transmembrane region" description="Helical" evidence="9">
    <location>
        <begin position="48"/>
        <end position="71"/>
    </location>
</feature>
<keyword evidence="3 9" id="KW-1133">Transmembrane helix</keyword>
<comment type="caution">
    <text evidence="10">The sequence shown here is derived from an EMBL/GenBank/DDBJ whole genome shotgun (WGS) entry which is preliminary data.</text>
</comment>
<keyword evidence="6" id="KW-0325">Glycoprotein</keyword>
<reference evidence="10" key="1">
    <citation type="journal article" date="2023" name="Mol. Phylogenet. Evol.">
        <title>Genome-scale phylogeny and comparative genomics of the fungal order Sordariales.</title>
        <authorList>
            <person name="Hensen N."/>
            <person name="Bonometti L."/>
            <person name="Westerberg I."/>
            <person name="Brannstrom I.O."/>
            <person name="Guillou S."/>
            <person name="Cros-Aarteil S."/>
            <person name="Calhoun S."/>
            <person name="Haridas S."/>
            <person name="Kuo A."/>
            <person name="Mondo S."/>
            <person name="Pangilinan J."/>
            <person name="Riley R."/>
            <person name="LaButti K."/>
            <person name="Andreopoulos B."/>
            <person name="Lipzen A."/>
            <person name="Chen C."/>
            <person name="Yan M."/>
            <person name="Daum C."/>
            <person name="Ng V."/>
            <person name="Clum A."/>
            <person name="Steindorff A."/>
            <person name="Ohm R.A."/>
            <person name="Martin F."/>
            <person name="Silar P."/>
            <person name="Natvig D.O."/>
            <person name="Lalanne C."/>
            <person name="Gautier V."/>
            <person name="Ament-Velasquez S.L."/>
            <person name="Kruys A."/>
            <person name="Hutchinson M.I."/>
            <person name="Powell A.J."/>
            <person name="Barry K."/>
            <person name="Miller A.N."/>
            <person name="Grigoriev I.V."/>
            <person name="Debuchy R."/>
            <person name="Gladieux P."/>
            <person name="Hiltunen Thoren M."/>
            <person name="Johannesson H."/>
        </authorList>
    </citation>
    <scope>NUCLEOTIDE SEQUENCE</scope>
    <source>
        <strain evidence="10">SMH4131-1</strain>
    </source>
</reference>
<keyword evidence="5 9" id="KW-0472">Membrane</keyword>
<accession>A0AAE0M8U3</accession>
<dbReference type="GO" id="GO:0016020">
    <property type="term" value="C:membrane"/>
    <property type="evidence" value="ECO:0007669"/>
    <property type="project" value="UniProtKB-SubCell"/>
</dbReference>
<reference evidence="10" key="2">
    <citation type="submission" date="2023-06" db="EMBL/GenBank/DDBJ databases">
        <authorList>
            <consortium name="Lawrence Berkeley National Laboratory"/>
            <person name="Haridas S."/>
            <person name="Hensen N."/>
            <person name="Bonometti L."/>
            <person name="Westerberg I."/>
            <person name="Brannstrom I.O."/>
            <person name="Guillou S."/>
            <person name="Cros-Aarteil S."/>
            <person name="Calhoun S."/>
            <person name="Kuo A."/>
            <person name="Mondo S."/>
            <person name="Pangilinan J."/>
            <person name="Riley R."/>
            <person name="Labutti K."/>
            <person name="Andreopoulos B."/>
            <person name="Lipzen A."/>
            <person name="Chen C."/>
            <person name="Yanf M."/>
            <person name="Daum C."/>
            <person name="Ng V."/>
            <person name="Clum A."/>
            <person name="Steindorff A."/>
            <person name="Ohm R."/>
            <person name="Martin F."/>
            <person name="Silar P."/>
            <person name="Natvig D."/>
            <person name="Lalanne C."/>
            <person name="Gautier V."/>
            <person name="Ament-Velasquez S.L."/>
            <person name="Kruys A."/>
            <person name="Hutchinson M.I."/>
            <person name="Powell A.J."/>
            <person name="Barry K."/>
            <person name="Miller A.N."/>
            <person name="Grigoriev I.V."/>
            <person name="Debuchy R."/>
            <person name="Gladieux P."/>
            <person name="Thoren M.H."/>
            <person name="Johannesson H."/>
        </authorList>
    </citation>
    <scope>NUCLEOTIDE SEQUENCE</scope>
    <source>
        <strain evidence="10">SMH4131-1</strain>
    </source>
</reference>
<evidence type="ECO:0000256" key="7">
    <source>
        <dbReference type="ARBA" id="ARBA00035112"/>
    </source>
</evidence>
<evidence type="ECO:0000256" key="1">
    <source>
        <dbReference type="ARBA" id="ARBA00004167"/>
    </source>
</evidence>
<keyword evidence="2 9" id="KW-0812">Transmembrane</keyword>
<keyword evidence="4" id="KW-0843">Virulence</keyword>
<evidence type="ECO:0000256" key="4">
    <source>
        <dbReference type="ARBA" id="ARBA00023026"/>
    </source>
</evidence>
<evidence type="ECO:0000313" key="10">
    <source>
        <dbReference type="EMBL" id="KAK3323180.1"/>
    </source>
</evidence>
<dbReference type="InterPro" id="IPR021765">
    <property type="entry name" value="UstYa-like"/>
</dbReference>
<evidence type="ECO:0000256" key="5">
    <source>
        <dbReference type="ARBA" id="ARBA00023136"/>
    </source>
</evidence>
<gene>
    <name evidence="10" type="ORF">B0T19DRAFT_425337</name>
</gene>
<feature type="compositionally biased region" description="Acidic residues" evidence="8">
    <location>
        <begin position="16"/>
        <end position="27"/>
    </location>
</feature>
<dbReference type="Proteomes" id="UP001286456">
    <property type="component" value="Unassembled WGS sequence"/>
</dbReference>
<evidence type="ECO:0000313" key="11">
    <source>
        <dbReference type="Proteomes" id="UP001286456"/>
    </source>
</evidence>
<feature type="region of interest" description="Disordered" evidence="8">
    <location>
        <begin position="1"/>
        <end position="38"/>
    </location>
</feature>
<evidence type="ECO:0008006" key="12">
    <source>
        <dbReference type="Google" id="ProtNLM"/>
    </source>
</evidence>
<evidence type="ECO:0000256" key="6">
    <source>
        <dbReference type="ARBA" id="ARBA00023180"/>
    </source>
</evidence>
<evidence type="ECO:0000256" key="3">
    <source>
        <dbReference type="ARBA" id="ARBA00022989"/>
    </source>
</evidence>
<dbReference type="Pfam" id="PF11807">
    <property type="entry name" value="UstYa"/>
    <property type="match status" value="1"/>
</dbReference>
<evidence type="ECO:0000256" key="9">
    <source>
        <dbReference type="SAM" id="Phobius"/>
    </source>
</evidence>
<dbReference type="PANTHER" id="PTHR33365">
    <property type="entry name" value="YALI0B05434P"/>
    <property type="match status" value="1"/>
</dbReference>
<evidence type="ECO:0000256" key="2">
    <source>
        <dbReference type="ARBA" id="ARBA00022692"/>
    </source>
</evidence>
<keyword evidence="11" id="KW-1185">Reference proteome</keyword>
<comment type="subcellular location">
    <subcellularLocation>
        <location evidence="1">Membrane</location>
        <topology evidence="1">Single-pass membrane protein</topology>
    </subcellularLocation>
</comment>
<proteinExistence type="inferred from homology"/>
<comment type="similarity">
    <text evidence="7">Belongs to the ustYa family.</text>
</comment>
<dbReference type="PANTHER" id="PTHR33365:SF7">
    <property type="entry name" value="TAT PATHWAY SIGNAL SEQUENCE"/>
    <property type="match status" value="1"/>
</dbReference>
<name>A0AAE0M8U3_9PEZI</name>